<reference evidence="6" key="2">
    <citation type="journal article" date="2024" name="Plant">
        <title>Genomic evolution and insights into agronomic trait innovations of Sesamum species.</title>
        <authorList>
            <person name="Miao H."/>
            <person name="Wang L."/>
            <person name="Qu L."/>
            <person name="Liu H."/>
            <person name="Sun Y."/>
            <person name="Le M."/>
            <person name="Wang Q."/>
            <person name="Wei S."/>
            <person name="Zheng Y."/>
            <person name="Lin W."/>
            <person name="Duan Y."/>
            <person name="Cao H."/>
            <person name="Xiong S."/>
            <person name="Wang X."/>
            <person name="Wei L."/>
            <person name="Li C."/>
            <person name="Ma Q."/>
            <person name="Ju M."/>
            <person name="Zhao R."/>
            <person name="Li G."/>
            <person name="Mu C."/>
            <person name="Tian Q."/>
            <person name="Mei H."/>
            <person name="Zhang T."/>
            <person name="Gao T."/>
            <person name="Zhang H."/>
        </authorList>
    </citation>
    <scope>NUCLEOTIDE SEQUENCE</scope>
    <source>
        <strain evidence="6">3651</strain>
    </source>
</reference>
<evidence type="ECO:0000313" key="6">
    <source>
        <dbReference type="EMBL" id="KAK4427600.1"/>
    </source>
</evidence>
<organism evidence="6 7">
    <name type="scientific">Sesamum alatum</name>
    <dbReference type="NCBI Taxonomy" id="300844"/>
    <lineage>
        <taxon>Eukaryota</taxon>
        <taxon>Viridiplantae</taxon>
        <taxon>Streptophyta</taxon>
        <taxon>Embryophyta</taxon>
        <taxon>Tracheophyta</taxon>
        <taxon>Spermatophyta</taxon>
        <taxon>Magnoliopsida</taxon>
        <taxon>eudicotyledons</taxon>
        <taxon>Gunneridae</taxon>
        <taxon>Pentapetalae</taxon>
        <taxon>asterids</taxon>
        <taxon>lamiids</taxon>
        <taxon>Lamiales</taxon>
        <taxon>Pedaliaceae</taxon>
        <taxon>Sesamum</taxon>
    </lineage>
</organism>
<evidence type="ECO:0000256" key="4">
    <source>
        <dbReference type="PROSITE-ProRule" id="PRU01343"/>
    </source>
</evidence>
<evidence type="ECO:0000259" key="5">
    <source>
        <dbReference type="PROSITE" id="PS51999"/>
    </source>
</evidence>
<evidence type="ECO:0000256" key="3">
    <source>
        <dbReference type="ARBA" id="ARBA00022833"/>
    </source>
</evidence>
<reference evidence="6" key="1">
    <citation type="submission" date="2020-06" db="EMBL/GenBank/DDBJ databases">
        <authorList>
            <person name="Li T."/>
            <person name="Hu X."/>
            <person name="Zhang T."/>
            <person name="Song X."/>
            <person name="Zhang H."/>
            <person name="Dai N."/>
            <person name="Sheng W."/>
            <person name="Hou X."/>
            <person name="Wei L."/>
        </authorList>
    </citation>
    <scope>NUCLEOTIDE SEQUENCE</scope>
    <source>
        <strain evidence="6">3651</strain>
        <tissue evidence="6">Leaf</tissue>
    </source>
</reference>
<keyword evidence="2 4" id="KW-0863">Zinc-finger</keyword>
<name>A0AAE1YC96_9LAMI</name>
<evidence type="ECO:0000313" key="7">
    <source>
        <dbReference type="Proteomes" id="UP001293254"/>
    </source>
</evidence>
<dbReference type="PANTHER" id="PTHR33248">
    <property type="entry name" value="ZINC ION-BINDING PROTEIN"/>
    <property type="match status" value="1"/>
</dbReference>
<keyword evidence="1" id="KW-0479">Metal-binding</keyword>
<protein>
    <recommendedName>
        <fullName evidence="5">GRF-type domain-containing protein</fullName>
    </recommendedName>
</protein>
<feature type="domain" description="GRF-type" evidence="5">
    <location>
        <begin position="10"/>
        <end position="51"/>
    </location>
</feature>
<sequence length="129" mass="15415">MSIITGSIDCYCGRRIVLRTSWTEVNPGRRFHSCREYKRGGCNFFDWEDPPMCRRAQAIIPGLLRKKNDMEAEIFRLRRFQKSLWTCIVVQCLLWLLCKWVGYQLLFEELAKLQRIKDEDGCERLNYDV</sequence>
<keyword evidence="7" id="KW-1185">Reference proteome</keyword>
<proteinExistence type="predicted"/>
<evidence type="ECO:0000256" key="2">
    <source>
        <dbReference type="ARBA" id="ARBA00022771"/>
    </source>
</evidence>
<dbReference type="Proteomes" id="UP001293254">
    <property type="component" value="Unassembled WGS sequence"/>
</dbReference>
<evidence type="ECO:0000256" key="1">
    <source>
        <dbReference type="ARBA" id="ARBA00022723"/>
    </source>
</evidence>
<dbReference type="Pfam" id="PF06839">
    <property type="entry name" value="Zn_ribbon_GRF"/>
    <property type="match status" value="1"/>
</dbReference>
<accession>A0AAE1YC96</accession>
<dbReference type="EMBL" id="JACGWO010000005">
    <property type="protein sequence ID" value="KAK4427600.1"/>
    <property type="molecule type" value="Genomic_DNA"/>
</dbReference>
<dbReference type="AlphaFoldDB" id="A0AAE1YC96"/>
<dbReference type="PROSITE" id="PS51999">
    <property type="entry name" value="ZF_GRF"/>
    <property type="match status" value="1"/>
</dbReference>
<comment type="caution">
    <text evidence="6">The sequence shown here is derived from an EMBL/GenBank/DDBJ whole genome shotgun (WGS) entry which is preliminary data.</text>
</comment>
<dbReference type="GO" id="GO:0008270">
    <property type="term" value="F:zinc ion binding"/>
    <property type="evidence" value="ECO:0007669"/>
    <property type="project" value="UniProtKB-KW"/>
</dbReference>
<gene>
    <name evidence="6" type="ORF">Salat_1528900</name>
</gene>
<keyword evidence="3" id="KW-0862">Zinc</keyword>
<dbReference type="InterPro" id="IPR010666">
    <property type="entry name" value="Znf_GRF"/>
</dbReference>